<dbReference type="AlphaFoldDB" id="A0A2T4YLI0"/>
<evidence type="ECO:0000313" key="2">
    <source>
        <dbReference type="Proteomes" id="UP000240996"/>
    </source>
</evidence>
<dbReference type="Pfam" id="PF14602">
    <property type="entry name" value="Hexapep_2"/>
    <property type="match status" value="1"/>
</dbReference>
<dbReference type="InterPro" id="IPR011004">
    <property type="entry name" value="Trimer_LpxA-like_sf"/>
</dbReference>
<reference evidence="1 2" key="1">
    <citation type="submission" date="2018-04" db="EMBL/GenBank/DDBJ databases">
        <title>Genomic Encyclopedia of Type Strains, Phase III (KMG-III): the genomes of soil and plant-associated and newly described type strains.</title>
        <authorList>
            <person name="Whitman W."/>
        </authorList>
    </citation>
    <scope>NUCLEOTIDE SEQUENCE [LARGE SCALE GENOMIC DNA]</scope>
    <source>
        <strain evidence="1 2">NW12</strain>
    </source>
</reference>
<dbReference type="EMBL" id="PZZN01000004">
    <property type="protein sequence ID" value="PTM44114.1"/>
    <property type="molecule type" value="Genomic_DNA"/>
</dbReference>
<organism evidence="1 2">
    <name type="scientific">Sphingomonas aerolata</name>
    <dbReference type="NCBI Taxonomy" id="185951"/>
    <lineage>
        <taxon>Bacteria</taxon>
        <taxon>Pseudomonadati</taxon>
        <taxon>Pseudomonadota</taxon>
        <taxon>Alphaproteobacteria</taxon>
        <taxon>Sphingomonadales</taxon>
        <taxon>Sphingomonadaceae</taxon>
        <taxon>Sphingomonas</taxon>
    </lineage>
</organism>
<sequence>MPLYALGDKRPTCHPTAWVAPSADLIADVQLGEAASVWFGAVVRADNTPIVIGARSNIQEGAMLHSDPGAPLRIGADCTIGHHAILHGCTVGDRSLIGMGAILLNHAVIPEDCIVGAGALVTEGKTFPAGSLIIGSPARAVRQLDAQAIAALRVSARHYVEKARACATGLTRID</sequence>
<dbReference type="Proteomes" id="UP000240996">
    <property type="component" value="Unassembled WGS sequence"/>
</dbReference>
<protein>
    <submittedName>
        <fullName evidence="1">Carbonic anhydrase/acetyltransferase-like protein (Isoleucine patch superfamily)</fullName>
    </submittedName>
</protein>
<dbReference type="SUPFAM" id="SSF51161">
    <property type="entry name" value="Trimeric LpxA-like enzymes"/>
    <property type="match status" value="1"/>
</dbReference>
<proteinExistence type="predicted"/>
<dbReference type="PANTHER" id="PTHR13061">
    <property type="entry name" value="DYNACTIN SUBUNIT P25"/>
    <property type="match status" value="1"/>
</dbReference>
<dbReference type="CDD" id="cd04645">
    <property type="entry name" value="LbH_gamma_CA_like"/>
    <property type="match status" value="1"/>
</dbReference>
<accession>A0A2T4YLI0</accession>
<dbReference type="Gene3D" id="2.160.10.10">
    <property type="entry name" value="Hexapeptide repeat proteins"/>
    <property type="match status" value="1"/>
</dbReference>
<name>A0A2T4YLI0_9SPHN</name>
<dbReference type="InterPro" id="IPR047324">
    <property type="entry name" value="LbH_gamma_CA-like"/>
</dbReference>
<evidence type="ECO:0000313" key="1">
    <source>
        <dbReference type="EMBL" id="PTM44114.1"/>
    </source>
</evidence>
<dbReference type="InterPro" id="IPR001451">
    <property type="entry name" value="Hexapep"/>
</dbReference>
<dbReference type="InterPro" id="IPR050484">
    <property type="entry name" value="Transf_Hexapept/Carb_Anhydrase"/>
</dbReference>
<comment type="caution">
    <text evidence="1">The sequence shown here is derived from an EMBL/GenBank/DDBJ whole genome shotgun (WGS) entry which is preliminary data.</text>
</comment>
<keyword evidence="1" id="KW-0808">Transferase</keyword>
<dbReference type="PANTHER" id="PTHR13061:SF29">
    <property type="entry name" value="GAMMA CARBONIC ANHYDRASE-LIKE 1, MITOCHONDRIAL-RELATED"/>
    <property type="match status" value="1"/>
</dbReference>
<dbReference type="RefSeq" id="WP_107934348.1">
    <property type="nucleotide sequence ID" value="NZ_PZZN01000004.1"/>
</dbReference>
<dbReference type="GO" id="GO:0016740">
    <property type="term" value="F:transferase activity"/>
    <property type="evidence" value="ECO:0007669"/>
    <property type="project" value="UniProtKB-KW"/>
</dbReference>
<gene>
    <name evidence="1" type="ORF">C8J24_3387</name>
</gene>
<keyword evidence="2" id="KW-1185">Reference proteome</keyword>